<dbReference type="RefSeq" id="XP_056028523.1">
    <property type="nucleotide sequence ID" value="XM_056171665.1"/>
</dbReference>
<reference evidence="2" key="1">
    <citation type="submission" date="2022-09" db="EMBL/GenBank/DDBJ databases">
        <title>Chromosome-level assembly of Trichoderma breve T069, a fungus used in development of biopesticide product.</title>
        <authorList>
            <person name="Lin R."/>
            <person name="Liu T."/>
        </authorList>
    </citation>
    <scope>NUCLEOTIDE SEQUENCE</scope>
    <source>
        <strain evidence="2">T069</strain>
    </source>
</reference>
<dbReference type="EMBL" id="JAOPEN010000003">
    <property type="protein sequence ID" value="KAJ4859467.1"/>
    <property type="molecule type" value="Genomic_DNA"/>
</dbReference>
<dbReference type="Pfam" id="PF11905">
    <property type="entry name" value="DUF3425"/>
    <property type="match status" value="1"/>
</dbReference>
<name>A0A9W9BA54_9HYPO</name>
<protein>
    <recommendedName>
        <fullName evidence="4">BZIP domain-containing protein</fullName>
    </recommendedName>
</protein>
<dbReference type="Proteomes" id="UP001140511">
    <property type="component" value="Unassembled WGS sequence"/>
</dbReference>
<gene>
    <name evidence="2" type="ORF">T069G_04455</name>
</gene>
<evidence type="ECO:0000256" key="1">
    <source>
        <dbReference type="SAM" id="MobiDB-lite"/>
    </source>
</evidence>
<dbReference type="AlphaFoldDB" id="A0A9W9BA54"/>
<feature type="region of interest" description="Disordered" evidence="1">
    <location>
        <begin position="1"/>
        <end position="44"/>
    </location>
</feature>
<dbReference type="CDD" id="cd14688">
    <property type="entry name" value="bZIP_YAP"/>
    <property type="match status" value="1"/>
</dbReference>
<evidence type="ECO:0000313" key="3">
    <source>
        <dbReference type="Proteomes" id="UP001140511"/>
    </source>
</evidence>
<dbReference type="PANTHER" id="PTHR38116:SF5">
    <property type="entry name" value="BZIP DOMAIN-CONTAINING PROTEIN"/>
    <property type="match status" value="1"/>
</dbReference>
<evidence type="ECO:0008006" key="4">
    <source>
        <dbReference type="Google" id="ProtNLM"/>
    </source>
</evidence>
<organism evidence="2 3">
    <name type="scientific">Trichoderma breve</name>
    <dbReference type="NCBI Taxonomy" id="2034170"/>
    <lineage>
        <taxon>Eukaryota</taxon>
        <taxon>Fungi</taxon>
        <taxon>Dikarya</taxon>
        <taxon>Ascomycota</taxon>
        <taxon>Pezizomycotina</taxon>
        <taxon>Sordariomycetes</taxon>
        <taxon>Hypocreomycetidae</taxon>
        <taxon>Hypocreales</taxon>
        <taxon>Hypocreaceae</taxon>
        <taxon>Trichoderma</taxon>
    </lineage>
</organism>
<dbReference type="InterPro" id="IPR021833">
    <property type="entry name" value="DUF3425"/>
</dbReference>
<sequence length="274" mass="31513">MPPESPEALQQAVSSLKRKKKPVRRDMEKRRQQNVQAQKKYREKQRQRLETLKAIAASAGQNHANEIPSHIGLQQLNAAAQYHTSIHIERVCIAAALYTLVKYMGIGEETFCADDSLSPFYRPSLEFADDATRNRTIGMVQQMYKTLKPDLRPSAEQILIKHHPYIDILPFPTLRRNLIMHQKEIDEDEFLNDTLIGLICWGGVGKARNDTDNVMGHTAAETAWDARSWEAKAWFLKKYWCLLGGEDGELVRQSEWWRSVRGEELKLDLVDLKS</sequence>
<accession>A0A9W9BA54</accession>
<keyword evidence="3" id="KW-1185">Reference proteome</keyword>
<evidence type="ECO:0000313" key="2">
    <source>
        <dbReference type="EMBL" id="KAJ4859467.1"/>
    </source>
</evidence>
<dbReference type="PANTHER" id="PTHR38116">
    <property type="entry name" value="CHROMOSOME 7, WHOLE GENOME SHOTGUN SEQUENCE"/>
    <property type="match status" value="1"/>
</dbReference>
<proteinExistence type="predicted"/>
<dbReference type="GeneID" id="80866353"/>
<comment type="caution">
    <text evidence="2">The sequence shown here is derived from an EMBL/GenBank/DDBJ whole genome shotgun (WGS) entry which is preliminary data.</text>
</comment>